<gene>
    <name evidence="12" type="ORF">C1I91_24455</name>
</gene>
<dbReference type="EMBL" id="CP025746">
    <property type="protein sequence ID" value="QAA34534.1"/>
    <property type="molecule type" value="Genomic_DNA"/>
</dbReference>
<evidence type="ECO:0000313" key="12">
    <source>
        <dbReference type="EMBL" id="QAA34534.1"/>
    </source>
</evidence>
<dbReference type="InterPro" id="IPR017853">
    <property type="entry name" value="GH"/>
</dbReference>
<evidence type="ECO:0000256" key="6">
    <source>
        <dbReference type="ARBA" id="ARBA00023001"/>
    </source>
</evidence>
<evidence type="ECO:0000256" key="8">
    <source>
        <dbReference type="ARBA" id="ARBA00023295"/>
    </source>
</evidence>
<dbReference type="EC" id="3.2.1.4" evidence="3"/>
<comment type="catalytic activity">
    <reaction evidence="1">
        <text>Endohydrolysis of (1-&gt;4)-beta-D-glucosidic linkages in cellulose, lichenin and cereal beta-D-glucans.</text>
        <dbReference type="EC" id="3.2.1.4"/>
    </reaction>
</comment>
<dbReference type="InterPro" id="IPR050386">
    <property type="entry name" value="Glycosyl_hydrolase_5"/>
</dbReference>
<dbReference type="GO" id="GO:0030248">
    <property type="term" value="F:cellulose binding"/>
    <property type="evidence" value="ECO:0007669"/>
    <property type="project" value="InterPro"/>
</dbReference>
<dbReference type="PROSITE" id="PS51172">
    <property type="entry name" value="CBM3"/>
    <property type="match status" value="1"/>
</dbReference>
<evidence type="ECO:0000259" key="11">
    <source>
        <dbReference type="PROSITE" id="PS51172"/>
    </source>
</evidence>
<dbReference type="Gene3D" id="2.60.40.10">
    <property type="entry name" value="Immunoglobulins"/>
    <property type="match status" value="1"/>
</dbReference>
<dbReference type="KEGG" id="cmah:C1I91_24455"/>
<dbReference type="PANTHER" id="PTHR31297">
    <property type="entry name" value="GLUCAN ENDO-1,6-BETA-GLUCOSIDASE B"/>
    <property type="match status" value="1"/>
</dbReference>
<keyword evidence="7" id="KW-0119">Carbohydrate metabolism</keyword>
<keyword evidence="8" id="KW-0326">Glycosidase</keyword>
<dbReference type="Gene3D" id="2.60.40.710">
    <property type="entry name" value="Endoglucanase-like"/>
    <property type="match status" value="1"/>
</dbReference>
<dbReference type="GO" id="GO:0008422">
    <property type="term" value="F:beta-glucosidase activity"/>
    <property type="evidence" value="ECO:0007669"/>
    <property type="project" value="TreeGrafter"/>
</dbReference>
<dbReference type="InterPro" id="IPR001956">
    <property type="entry name" value="CBM3"/>
</dbReference>
<feature type="signal peptide" evidence="10">
    <location>
        <begin position="1"/>
        <end position="26"/>
    </location>
</feature>
<evidence type="ECO:0000256" key="5">
    <source>
        <dbReference type="ARBA" id="ARBA00022801"/>
    </source>
</evidence>
<dbReference type="OrthoDB" id="9800955at2"/>
<keyword evidence="13" id="KW-1185">Reference proteome</keyword>
<name>A0A3R5TIW9_9CLOT</name>
<keyword evidence="5 12" id="KW-0378">Hydrolase</keyword>
<accession>A0A3R5TIW9</accession>
<dbReference type="InterPro" id="IPR014756">
    <property type="entry name" value="Ig_E-set"/>
</dbReference>
<dbReference type="GO" id="GO:0005576">
    <property type="term" value="C:extracellular region"/>
    <property type="evidence" value="ECO:0007669"/>
    <property type="project" value="TreeGrafter"/>
</dbReference>
<dbReference type="InterPro" id="IPR005102">
    <property type="entry name" value="Carbo-bd_X2"/>
</dbReference>
<evidence type="ECO:0000256" key="7">
    <source>
        <dbReference type="ARBA" id="ARBA00023277"/>
    </source>
</evidence>
<dbReference type="GO" id="GO:0008810">
    <property type="term" value="F:cellulase activity"/>
    <property type="evidence" value="ECO:0007669"/>
    <property type="project" value="UniProtKB-EC"/>
</dbReference>
<evidence type="ECO:0000256" key="10">
    <source>
        <dbReference type="SAM" id="SignalP"/>
    </source>
</evidence>
<dbReference type="AlphaFoldDB" id="A0A3R5TIW9"/>
<dbReference type="InterPro" id="IPR013783">
    <property type="entry name" value="Ig-like_fold"/>
</dbReference>
<dbReference type="RefSeq" id="WP_128215246.1">
    <property type="nucleotide sequence ID" value="NZ_CP025746.1"/>
</dbReference>
<evidence type="ECO:0000256" key="2">
    <source>
        <dbReference type="ARBA" id="ARBA00005641"/>
    </source>
</evidence>
<dbReference type="PANTHER" id="PTHR31297:SF41">
    <property type="entry name" value="ENDOGLUCANASE, PUTATIVE (AFU_ORTHOLOGUE AFUA_5G01830)-RELATED"/>
    <property type="match status" value="1"/>
</dbReference>
<dbReference type="Proteomes" id="UP000286268">
    <property type="component" value="Chromosome"/>
</dbReference>
<feature type="domain" description="CBM3" evidence="11">
    <location>
        <begin position="503"/>
        <end position="654"/>
    </location>
</feature>
<dbReference type="Pfam" id="PF00150">
    <property type="entry name" value="Cellulase"/>
    <property type="match status" value="1"/>
</dbReference>
<sequence>MSKVKSSKLFLLVVAFLLANVVPSWGVVAHAATTLTSDFTQLNSSQIVSSMGAGWNLGNQLEANNSGTPSETAWGNPTITKALIQKVKAAGFKTIRIPVSYLNTIGNAPDYTVNPTWLARVKEVVDYAYSEGLYVIINMHGDGYKSVSGSWLLCDSSDQTTIKAKYQKVWQQIANTFVNYNERLIFESMNEEFDGTYGAPNPNYYSNVNAYNQIFVDTVRQTGGNNSARWLLIPGWNTNIDYTVGNYGFALPTDNYRSATIPASEKRIMLSAHYYSPWDFCGEESGTITQWGATSTNSSRKSTWGQEDYLTAQLKSMYDKFVTQGYPVVLGEYGSVDKTSADSTNNTYRAIFAKAVCSTAKQYSAVPVYWDNGYNGAYGFGLFNRSTNAVTQQGIIDAIMSGIGTTISPSSTITPTTATFDVKASAQTDISVTMSLNGNTLNSISNGSTVLVAGTDYTVSSNTVTISKNYLAKQPIGTTNLTFDFSAGNDPVMGINIIDSSDQSASIKIQEFNGTTVASSNTLNPKLKLTNTSTSSITLSNVKIRYYYTADTDKAQNFFCDWSTVGSSNVTGTFGKLSTAKTGADSYVEIGFTSGAGTLAAGQSVEIQVRVSKVDWSNYTQTGDYSFNSSSTAYADWNKVTGYLSGVLKYGVEP</sequence>
<dbReference type="SUPFAM" id="SSF81296">
    <property type="entry name" value="E set domains"/>
    <property type="match status" value="1"/>
</dbReference>
<evidence type="ECO:0000256" key="4">
    <source>
        <dbReference type="ARBA" id="ARBA00022729"/>
    </source>
</evidence>
<keyword evidence="4 10" id="KW-0732">Signal</keyword>
<reference evidence="12 13" key="1">
    <citation type="submission" date="2018-01" db="EMBL/GenBank/DDBJ databases">
        <title>Genome Sequencing and Assembly of Anaerobacter polyendosporus strain CT4.</title>
        <authorList>
            <person name="Tachaapaikoon C."/>
            <person name="Sutheeworapong S."/>
            <person name="Jenjaroenpun P."/>
            <person name="Wongsurawat T."/>
            <person name="Nookeaw I."/>
            <person name="Cheawchanlertfa P."/>
            <person name="Kosugi A."/>
            <person name="Cheevadhanarak S."/>
            <person name="Ratanakhanokchai K."/>
        </authorList>
    </citation>
    <scope>NUCLEOTIDE SEQUENCE [LARGE SCALE GENOMIC DNA]</scope>
    <source>
        <strain evidence="12 13">CT4</strain>
    </source>
</reference>
<dbReference type="Gene3D" id="3.20.20.80">
    <property type="entry name" value="Glycosidases"/>
    <property type="match status" value="1"/>
</dbReference>
<dbReference type="GO" id="GO:0030245">
    <property type="term" value="P:cellulose catabolic process"/>
    <property type="evidence" value="ECO:0007669"/>
    <property type="project" value="UniProtKB-KW"/>
</dbReference>
<evidence type="ECO:0000313" key="13">
    <source>
        <dbReference type="Proteomes" id="UP000286268"/>
    </source>
</evidence>
<evidence type="ECO:0000256" key="3">
    <source>
        <dbReference type="ARBA" id="ARBA00012601"/>
    </source>
</evidence>
<dbReference type="Pfam" id="PF03442">
    <property type="entry name" value="CBM_X2"/>
    <property type="match status" value="1"/>
</dbReference>
<dbReference type="InterPro" id="IPR001547">
    <property type="entry name" value="Glyco_hydro_5"/>
</dbReference>
<dbReference type="InterPro" id="IPR036966">
    <property type="entry name" value="CBM3_sf"/>
</dbReference>
<comment type="similarity">
    <text evidence="2">Belongs to the glycosyl hydrolase 5 (cellulase A) family.</text>
</comment>
<dbReference type="InterPro" id="IPR008965">
    <property type="entry name" value="CBM2/CBM3_carb-bd_dom_sf"/>
</dbReference>
<proteinExistence type="inferred from homology"/>
<protein>
    <recommendedName>
        <fullName evidence="3">cellulase</fullName>
        <ecNumber evidence="3">3.2.1.4</ecNumber>
    </recommendedName>
</protein>
<dbReference type="SUPFAM" id="SSF49384">
    <property type="entry name" value="Carbohydrate-binding domain"/>
    <property type="match status" value="1"/>
</dbReference>
<dbReference type="SMART" id="SM01067">
    <property type="entry name" value="CBM_3"/>
    <property type="match status" value="1"/>
</dbReference>
<keyword evidence="6" id="KW-0136">Cellulose degradation</keyword>
<feature type="chain" id="PRO_5038445202" description="cellulase" evidence="10">
    <location>
        <begin position="27"/>
        <end position="654"/>
    </location>
</feature>
<dbReference type="GO" id="GO:0009986">
    <property type="term" value="C:cell surface"/>
    <property type="evidence" value="ECO:0007669"/>
    <property type="project" value="TreeGrafter"/>
</dbReference>
<keyword evidence="9" id="KW-0624">Polysaccharide degradation</keyword>
<evidence type="ECO:0000256" key="1">
    <source>
        <dbReference type="ARBA" id="ARBA00000966"/>
    </source>
</evidence>
<dbReference type="SUPFAM" id="SSF51445">
    <property type="entry name" value="(Trans)glycosidases"/>
    <property type="match status" value="1"/>
</dbReference>
<evidence type="ECO:0000256" key="9">
    <source>
        <dbReference type="ARBA" id="ARBA00023326"/>
    </source>
</evidence>
<dbReference type="Pfam" id="PF00942">
    <property type="entry name" value="CBM_3"/>
    <property type="match status" value="1"/>
</dbReference>
<organism evidence="12 13">
    <name type="scientific">Clostridium manihotivorum</name>
    <dbReference type="NCBI Taxonomy" id="2320868"/>
    <lineage>
        <taxon>Bacteria</taxon>
        <taxon>Bacillati</taxon>
        <taxon>Bacillota</taxon>
        <taxon>Clostridia</taxon>
        <taxon>Eubacteriales</taxon>
        <taxon>Clostridiaceae</taxon>
        <taxon>Clostridium</taxon>
    </lineage>
</organism>